<comment type="caution">
    <text evidence="2">The sequence shown here is derived from an EMBL/GenBank/DDBJ whole genome shotgun (WGS) entry which is preliminary data.</text>
</comment>
<sequence length="133" mass="15746">MVFLPFRSLVQLILCNNLLYQIYTCSHLFEGLFDNHSLVFLIQDETSLNYRCQIERLVGCFYPELDYRCFCEWTAVSKHSCLLNNKWRFNVIFHVNSFDGFGYLKEILETIINNPVKDKIILCFFVHSNLAIC</sequence>
<evidence type="ECO:0000313" key="3">
    <source>
        <dbReference type="Proteomes" id="UP001344447"/>
    </source>
</evidence>
<organism evidence="2 3">
    <name type="scientific">Dictyostelium firmibasis</name>
    <dbReference type="NCBI Taxonomy" id="79012"/>
    <lineage>
        <taxon>Eukaryota</taxon>
        <taxon>Amoebozoa</taxon>
        <taxon>Evosea</taxon>
        <taxon>Eumycetozoa</taxon>
        <taxon>Dictyostelia</taxon>
        <taxon>Dictyosteliales</taxon>
        <taxon>Dictyosteliaceae</taxon>
        <taxon>Dictyostelium</taxon>
    </lineage>
</organism>
<name>A0AAN7U1Y5_9MYCE</name>
<accession>A0AAN7U1Y5</accession>
<reference evidence="2 3" key="1">
    <citation type="submission" date="2023-11" db="EMBL/GenBank/DDBJ databases">
        <title>Dfirmibasis_genome.</title>
        <authorList>
            <person name="Edelbroek B."/>
            <person name="Kjellin J."/>
            <person name="Jerlstrom-Hultqvist J."/>
            <person name="Soderbom F."/>
        </authorList>
    </citation>
    <scope>NUCLEOTIDE SEQUENCE [LARGE SCALE GENOMIC DNA]</scope>
    <source>
        <strain evidence="2 3">TNS-C-14</strain>
    </source>
</reference>
<dbReference type="AlphaFoldDB" id="A0AAN7U1Y5"/>
<feature type="chain" id="PRO_5043009996" evidence="1">
    <location>
        <begin position="16"/>
        <end position="133"/>
    </location>
</feature>
<proteinExistence type="predicted"/>
<protein>
    <submittedName>
        <fullName evidence="2">Uncharacterized protein</fullName>
    </submittedName>
</protein>
<evidence type="ECO:0000313" key="2">
    <source>
        <dbReference type="EMBL" id="KAK5580212.1"/>
    </source>
</evidence>
<keyword evidence="1" id="KW-0732">Signal</keyword>
<gene>
    <name evidence="2" type="ORF">RB653_000226</name>
</gene>
<keyword evidence="3" id="KW-1185">Reference proteome</keyword>
<dbReference type="Proteomes" id="UP001344447">
    <property type="component" value="Unassembled WGS sequence"/>
</dbReference>
<evidence type="ECO:0000256" key="1">
    <source>
        <dbReference type="SAM" id="SignalP"/>
    </source>
</evidence>
<dbReference type="EMBL" id="JAVFKY010000002">
    <property type="protein sequence ID" value="KAK5580212.1"/>
    <property type="molecule type" value="Genomic_DNA"/>
</dbReference>
<feature type="signal peptide" evidence="1">
    <location>
        <begin position="1"/>
        <end position="15"/>
    </location>
</feature>